<dbReference type="SMART" id="SM00320">
    <property type="entry name" value="WD40"/>
    <property type="match status" value="6"/>
</dbReference>
<evidence type="ECO:0000313" key="10">
    <source>
        <dbReference type="EMBL" id="VDL60860.1"/>
    </source>
</evidence>
<dbReference type="GO" id="GO:0006412">
    <property type="term" value="P:translation"/>
    <property type="evidence" value="ECO:0007669"/>
    <property type="project" value="InterPro"/>
</dbReference>
<evidence type="ECO:0000256" key="1">
    <source>
        <dbReference type="ARBA" id="ARBA00009312"/>
    </source>
</evidence>
<evidence type="ECO:0000256" key="2">
    <source>
        <dbReference type="ARBA" id="ARBA00010396"/>
    </source>
</evidence>
<dbReference type="InterPro" id="IPR001680">
    <property type="entry name" value="WD40_rpt"/>
</dbReference>
<dbReference type="InterPro" id="IPR018282">
    <property type="entry name" value="Ribosomal_eS6_CS"/>
</dbReference>
<dbReference type="InterPro" id="IPR023397">
    <property type="entry name" value="SAM-dep_MeTrfase_MraW_recog"/>
</dbReference>
<dbReference type="Gene3D" id="1.10.150.170">
    <property type="entry name" value="Putative methyltransferase TM0872, insert domain"/>
    <property type="match status" value="1"/>
</dbReference>
<evidence type="ECO:0000256" key="5">
    <source>
        <dbReference type="ARBA" id="ARBA00022691"/>
    </source>
</evidence>
<protein>
    <recommendedName>
        <fullName evidence="8">Small ribosomal subunit protein eS6</fullName>
    </recommendedName>
    <alternativeName>
        <fullName evidence="9">40S ribosomal protein S6</fullName>
    </alternativeName>
</protein>
<evidence type="ECO:0000256" key="7">
    <source>
        <dbReference type="ARBA" id="ARBA00023274"/>
    </source>
</evidence>
<dbReference type="OrthoDB" id="10260596at2759"/>
<evidence type="ECO:0000256" key="3">
    <source>
        <dbReference type="ARBA" id="ARBA00022603"/>
    </source>
</evidence>
<dbReference type="PANTHER" id="PTHR11265:SF0">
    <property type="entry name" value="12S RRNA N4-METHYLCYTIDINE METHYLTRANSFERASE"/>
    <property type="match status" value="1"/>
</dbReference>
<dbReference type="NCBIfam" id="TIGR00006">
    <property type="entry name" value="16S rRNA (cytosine(1402)-N(4))-methyltransferase RsmH"/>
    <property type="match status" value="1"/>
</dbReference>
<dbReference type="Proteomes" id="UP000274504">
    <property type="component" value="Unassembled WGS sequence"/>
</dbReference>
<dbReference type="GO" id="GO:1990904">
    <property type="term" value="C:ribonucleoprotein complex"/>
    <property type="evidence" value="ECO:0007669"/>
    <property type="project" value="UniProtKB-KW"/>
</dbReference>
<comment type="similarity">
    <text evidence="2">Belongs to the methyltransferase superfamily. RsmH family.</text>
</comment>
<dbReference type="HAMAP" id="MF_01007">
    <property type="entry name" value="16SrRNA_methyltr_H"/>
    <property type="match status" value="1"/>
</dbReference>
<dbReference type="Pfam" id="PF01092">
    <property type="entry name" value="Ribosomal_S6e"/>
    <property type="match status" value="1"/>
</dbReference>
<comment type="similarity">
    <text evidence="1">Belongs to the eukaryotic ribosomal protein eS6 family.</text>
</comment>
<dbReference type="Pfam" id="PF00400">
    <property type="entry name" value="WD40"/>
    <property type="match status" value="2"/>
</dbReference>
<dbReference type="GO" id="GO:0003735">
    <property type="term" value="F:structural constituent of ribosome"/>
    <property type="evidence" value="ECO:0007669"/>
    <property type="project" value="InterPro"/>
</dbReference>
<gene>
    <name evidence="10" type="ORF">HDID_LOCUS8542</name>
</gene>
<dbReference type="PANTHER" id="PTHR11265">
    <property type="entry name" value="S-ADENOSYL-METHYLTRANSFERASE MRAW"/>
    <property type="match status" value="1"/>
</dbReference>
<dbReference type="STRING" id="6216.A0A158QF96"/>
<dbReference type="InterPro" id="IPR015943">
    <property type="entry name" value="WD40/YVTN_repeat-like_dom_sf"/>
</dbReference>
<keyword evidence="7" id="KW-0687">Ribonucleoprotein</keyword>
<dbReference type="GO" id="GO:0070475">
    <property type="term" value="P:rRNA base methylation"/>
    <property type="evidence" value="ECO:0007669"/>
    <property type="project" value="TreeGrafter"/>
</dbReference>
<keyword evidence="4" id="KW-0808">Transferase</keyword>
<dbReference type="InterPro" id="IPR001377">
    <property type="entry name" value="Ribosomal_eS6"/>
</dbReference>
<keyword evidence="6" id="KW-0689">Ribosomal protein</keyword>
<keyword evidence="5" id="KW-0949">S-adenosyl-L-methionine</keyword>
<evidence type="ECO:0000313" key="11">
    <source>
        <dbReference type="Proteomes" id="UP000274504"/>
    </source>
</evidence>
<sequence length="1282" mass="143797">MATEMPVDFLGEEWKGYIVKITGGNDKQGFPMKQGVLTNGRVRLLLSKGKCYNPRRKGTRKRKSVRGCIVDSNLSALNLIVIRKGEGDIPGLTDTVIPRKLGPKRASKIRKLFNLSKEDDVRQFVVRKPLPKREGKPERSKAPKIQRLTTPVRLQRKRRHLALKKKRIAKRKVEMEKYAKMISVLRKHARDERRRSRSRSMREYLAHSLSLCQLTMFGLLPSASKSWISKSVSAKILCGCSSTSFDSSTPHVPVLVYEVLKHLEPANGKRYVDLTFGAGGHTRALLAASPNIHVFCLDRDPLAVKYAQELSGKYSNRVRSVQGLFSDSLSLLNELGCPPGSVDGIVMDLGASSMQMDSLTRGFGLSRDSPLDMRMTSDSHSPRGRKTDSLGDFTAADVLNELSAAQLARIFRVYGEERFARRIANAVVEYRTTIGRIQTTRQFADLVASVIGPLQYNQKKSLKDQEDDKTLNAHSATRVFQALRIFVNDELNELGAGLEAAHRLLRRGGRLAAISFHSLEDRLVKRAFNMTGCDCGHDLALRLANMSTMMSQPAVETTSLVGQLMGEPKSSPSLWRQRYLTVCFLFKVKVPQLEFSSEFTMTFPPWEVDDHLTDASEIVGNDHAPAKGQEQKSKPKRMLSAREALKPVRVFSFNHNVPIINLSDATNTQIFYVSGHLGVIYDVKKNEQYILRGHVGLKPFIVNTITSTCASRDRRWLVTGDAGPDSAVMIWDAQSKKVVRSLFGIHPEGVIALRLTPDARYLASLSTPPRNDSGQQTLSIWNWTSGSYEMENDEVSSESFEHPQPLCSVQIKAGDVGIQTQIAFKEDDYFQIMSNSESHVIFYDWTLEGSITSHTPSFDAAIFRINYGKFVISAYVPSTDMAITVTSKGFGVVWEKCRWSDKDSQQSRYFRTVTKLIPLHHSGITNLTITTCAPSKVAIVTGDEEGNIRFFDSNFKLLHWYHDLKYGPILSISFAETGRLESDVNATNIDEKAFDDLDPKTTITTEDFLVSTTNSIVVILQAEGRNVKLLERDQSSTVNSLATHPSRDLVTTVGYNGMIKTWNYKWLVPVRTRMIEDQQLNACAFDPLGVFLGSYMQFYYSSVGCTSGRVLFVDGVTLDDVEQPIFSYAKGAVSKIVFSPDGNYCAYFDTEHTTTLLRQNGTTNKNESKWVFSGRYRAHGDRIVDILFKNFGSTGKPRLFTIGEDRMLVEYDIEKATHDVLPLKKRIHVENIARPQCFAAMGDLYPENFICYANSDSKFRLFDVDSFGIRKTIAAPIRGACI</sequence>
<reference evidence="10 11" key="2">
    <citation type="submission" date="2018-11" db="EMBL/GenBank/DDBJ databases">
        <authorList>
            <consortium name="Pathogen Informatics"/>
        </authorList>
    </citation>
    <scope>NUCLEOTIDE SEQUENCE [LARGE SCALE GENOMIC DNA]</scope>
</reference>
<dbReference type="SUPFAM" id="SSF50978">
    <property type="entry name" value="WD40 repeat-like"/>
    <property type="match status" value="2"/>
</dbReference>
<dbReference type="Gene3D" id="1.20.5.2650">
    <property type="match status" value="1"/>
</dbReference>
<accession>A0A158QF96</accession>
<dbReference type="InterPro" id="IPR036322">
    <property type="entry name" value="WD40_repeat_dom_sf"/>
</dbReference>
<keyword evidence="3" id="KW-0489">Methyltransferase</keyword>
<name>A0A158QF96_HYMDI</name>
<evidence type="ECO:0000256" key="6">
    <source>
        <dbReference type="ARBA" id="ARBA00022980"/>
    </source>
</evidence>
<dbReference type="InterPro" id="IPR029063">
    <property type="entry name" value="SAM-dependent_MTases_sf"/>
</dbReference>
<dbReference type="Gene3D" id="2.130.10.10">
    <property type="entry name" value="YVTN repeat-like/Quinoprotein amine dehydrogenase"/>
    <property type="match status" value="2"/>
</dbReference>
<dbReference type="SUPFAM" id="SSF53335">
    <property type="entry name" value="S-adenosyl-L-methionine-dependent methyltransferases"/>
    <property type="match status" value="1"/>
</dbReference>
<evidence type="ECO:0000313" key="12">
    <source>
        <dbReference type="WBParaSite" id="HDID_0000854401-mRNA-1"/>
    </source>
</evidence>
<dbReference type="CDD" id="cd02440">
    <property type="entry name" value="AdoMet_MTases"/>
    <property type="match status" value="1"/>
</dbReference>
<dbReference type="WBParaSite" id="HDID_0000854401-mRNA-1">
    <property type="protein sequence ID" value="HDID_0000854401-mRNA-1"/>
    <property type="gene ID" value="HDID_0000854401"/>
</dbReference>
<dbReference type="SUPFAM" id="SSF81799">
    <property type="entry name" value="Putative methyltransferase TM0872, insert domain"/>
    <property type="match status" value="1"/>
</dbReference>
<organism evidence="12">
    <name type="scientific">Hymenolepis diminuta</name>
    <name type="common">Rat tapeworm</name>
    <dbReference type="NCBI Taxonomy" id="6216"/>
    <lineage>
        <taxon>Eukaryota</taxon>
        <taxon>Metazoa</taxon>
        <taxon>Spiralia</taxon>
        <taxon>Lophotrochozoa</taxon>
        <taxon>Platyhelminthes</taxon>
        <taxon>Cestoda</taxon>
        <taxon>Eucestoda</taxon>
        <taxon>Cyclophyllidea</taxon>
        <taxon>Hymenolepididae</taxon>
        <taxon>Hymenolepis</taxon>
    </lineage>
</organism>
<evidence type="ECO:0000256" key="4">
    <source>
        <dbReference type="ARBA" id="ARBA00022679"/>
    </source>
</evidence>
<evidence type="ECO:0000256" key="8">
    <source>
        <dbReference type="ARBA" id="ARBA00035278"/>
    </source>
</evidence>
<evidence type="ECO:0000256" key="9">
    <source>
        <dbReference type="ARBA" id="ARBA00035403"/>
    </source>
</evidence>
<dbReference type="Pfam" id="PF01795">
    <property type="entry name" value="Methyltransf_5"/>
    <property type="match status" value="1"/>
</dbReference>
<reference evidence="12" key="1">
    <citation type="submission" date="2016-04" db="UniProtKB">
        <authorList>
            <consortium name="WormBaseParasite"/>
        </authorList>
    </citation>
    <scope>IDENTIFICATION</scope>
</reference>
<dbReference type="InterPro" id="IPR002903">
    <property type="entry name" value="RsmH"/>
</dbReference>
<dbReference type="GO" id="GO:0005840">
    <property type="term" value="C:ribosome"/>
    <property type="evidence" value="ECO:0007669"/>
    <property type="project" value="UniProtKB-KW"/>
</dbReference>
<dbReference type="GO" id="GO:0071424">
    <property type="term" value="F:rRNA (cytosine-N4-)-methyltransferase activity"/>
    <property type="evidence" value="ECO:0007669"/>
    <property type="project" value="TreeGrafter"/>
</dbReference>
<proteinExistence type="inferred from homology"/>
<dbReference type="PROSITE" id="PS00578">
    <property type="entry name" value="RIBOSOMAL_S6E"/>
    <property type="match status" value="1"/>
</dbReference>
<dbReference type="Gene3D" id="3.40.50.150">
    <property type="entry name" value="Vaccinia Virus protein VP39"/>
    <property type="match status" value="1"/>
</dbReference>
<dbReference type="EMBL" id="UYSG01011095">
    <property type="protein sequence ID" value="VDL60860.1"/>
    <property type="molecule type" value="Genomic_DNA"/>
</dbReference>
<dbReference type="SMART" id="SM01405">
    <property type="entry name" value="Ribosomal_S6e"/>
    <property type="match status" value="1"/>
</dbReference>